<gene>
    <name evidence="3" type="ORF">ACFPRK_15970</name>
</gene>
<keyword evidence="2" id="KW-1133">Transmembrane helix</keyword>
<keyword evidence="2" id="KW-0812">Transmembrane</keyword>
<name>A0ABW0B464_9ACTN</name>
<evidence type="ECO:0000256" key="1">
    <source>
        <dbReference type="SAM" id="MobiDB-lite"/>
    </source>
</evidence>
<feature type="region of interest" description="Disordered" evidence="1">
    <location>
        <begin position="1"/>
        <end position="20"/>
    </location>
</feature>
<comment type="caution">
    <text evidence="3">The sequence shown here is derived from an EMBL/GenBank/DDBJ whole genome shotgun (WGS) entry which is preliminary data.</text>
</comment>
<keyword evidence="2" id="KW-0472">Membrane</keyword>
<evidence type="ECO:0000256" key="2">
    <source>
        <dbReference type="SAM" id="Phobius"/>
    </source>
</evidence>
<reference evidence="4" key="1">
    <citation type="journal article" date="2019" name="Int. J. Syst. Evol. Microbiol.">
        <title>The Global Catalogue of Microorganisms (GCM) 10K type strain sequencing project: providing services to taxonomists for standard genome sequencing and annotation.</title>
        <authorList>
            <consortium name="The Broad Institute Genomics Platform"/>
            <consortium name="The Broad Institute Genome Sequencing Center for Infectious Disease"/>
            <person name="Wu L."/>
            <person name="Ma J."/>
        </authorList>
    </citation>
    <scope>NUCLEOTIDE SEQUENCE [LARGE SCALE GENOMIC DNA]</scope>
    <source>
        <strain evidence="4">CGMCC 4.1721</strain>
    </source>
</reference>
<feature type="transmembrane region" description="Helical" evidence="2">
    <location>
        <begin position="35"/>
        <end position="55"/>
    </location>
</feature>
<protein>
    <submittedName>
        <fullName evidence="3">Uncharacterized protein</fullName>
    </submittedName>
</protein>
<proteinExistence type="predicted"/>
<dbReference type="RefSeq" id="WP_141695562.1">
    <property type="nucleotide sequence ID" value="NZ_JBHSKI010000006.1"/>
</dbReference>
<dbReference type="Proteomes" id="UP001596208">
    <property type="component" value="Unassembled WGS sequence"/>
</dbReference>
<accession>A0ABW0B464</accession>
<organism evidence="3 4">
    <name type="scientific">Streptomyces mutomycini</name>
    <dbReference type="NCBI Taxonomy" id="284036"/>
    <lineage>
        <taxon>Bacteria</taxon>
        <taxon>Bacillati</taxon>
        <taxon>Actinomycetota</taxon>
        <taxon>Actinomycetes</taxon>
        <taxon>Kitasatosporales</taxon>
        <taxon>Streptomycetaceae</taxon>
        <taxon>Streptomyces</taxon>
    </lineage>
</organism>
<feature type="compositionally biased region" description="Basic and acidic residues" evidence="1">
    <location>
        <begin position="8"/>
        <end position="19"/>
    </location>
</feature>
<evidence type="ECO:0000313" key="3">
    <source>
        <dbReference type="EMBL" id="MFC5172090.1"/>
    </source>
</evidence>
<keyword evidence="4" id="KW-1185">Reference proteome</keyword>
<sequence>MTSVPDEAQGRRAVQEREAAAGLVTSDDPILATGWSLVPGAMVALVAVTALPILWHLPEAAPNRQPGRVLHRP</sequence>
<evidence type="ECO:0000313" key="4">
    <source>
        <dbReference type="Proteomes" id="UP001596208"/>
    </source>
</evidence>
<dbReference type="EMBL" id="JBHSKI010000006">
    <property type="protein sequence ID" value="MFC5172090.1"/>
    <property type="molecule type" value="Genomic_DNA"/>
</dbReference>